<evidence type="ECO:0000313" key="16">
    <source>
        <dbReference type="Proteomes" id="UP000806378"/>
    </source>
</evidence>
<feature type="compositionally biased region" description="Basic and acidic residues" evidence="12">
    <location>
        <begin position="55"/>
        <end position="71"/>
    </location>
</feature>
<feature type="region of interest" description="Disordered" evidence="12">
    <location>
        <begin position="1"/>
        <end position="87"/>
    </location>
</feature>
<dbReference type="Pfam" id="PF21361">
    <property type="entry name" value="Sina_ZnF"/>
    <property type="match status" value="1"/>
</dbReference>
<organism evidence="15 16">
    <name type="scientific">Corymbia citriodora subsp. variegata</name>
    <dbReference type="NCBI Taxonomy" id="360336"/>
    <lineage>
        <taxon>Eukaryota</taxon>
        <taxon>Viridiplantae</taxon>
        <taxon>Streptophyta</taxon>
        <taxon>Embryophyta</taxon>
        <taxon>Tracheophyta</taxon>
        <taxon>Spermatophyta</taxon>
        <taxon>Magnoliopsida</taxon>
        <taxon>eudicotyledons</taxon>
        <taxon>Gunneridae</taxon>
        <taxon>Pentapetalae</taxon>
        <taxon>rosids</taxon>
        <taxon>malvids</taxon>
        <taxon>Myrtales</taxon>
        <taxon>Myrtaceae</taxon>
        <taxon>Myrtoideae</taxon>
        <taxon>Eucalypteae</taxon>
        <taxon>Corymbia</taxon>
    </lineage>
</organism>
<evidence type="ECO:0000256" key="1">
    <source>
        <dbReference type="ARBA" id="ARBA00000900"/>
    </source>
</evidence>
<dbReference type="GO" id="GO:0008270">
    <property type="term" value="F:zinc ion binding"/>
    <property type="evidence" value="ECO:0007669"/>
    <property type="project" value="UniProtKB-KW"/>
</dbReference>
<dbReference type="InterPro" id="IPR049548">
    <property type="entry name" value="Sina-like_RING"/>
</dbReference>
<protein>
    <recommendedName>
        <fullName evidence="4">RING-type E3 ubiquitin transferase</fullName>
        <ecNumber evidence="4">2.3.2.27</ecNumber>
    </recommendedName>
</protein>
<dbReference type="PANTHER" id="PTHR46632:SF16">
    <property type="entry name" value="E3 UBIQUITIN-PROTEIN LIGASE SINA-LIKE 10"/>
    <property type="match status" value="1"/>
</dbReference>
<dbReference type="SUPFAM" id="SSF49599">
    <property type="entry name" value="TRAF domain-like"/>
    <property type="match status" value="1"/>
</dbReference>
<evidence type="ECO:0000256" key="7">
    <source>
        <dbReference type="ARBA" id="ARBA00022771"/>
    </source>
</evidence>
<dbReference type="InterPro" id="IPR013083">
    <property type="entry name" value="Znf_RING/FYVE/PHD"/>
</dbReference>
<evidence type="ECO:0000313" key="15">
    <source>
        <dbReference type="EMBL" id="KAF7850846.1"/>
    </source>
</evidence>
<reference evidence="15" key="1">
    <citation type="submission" date="2020-05" db="EMBL/GenBank/DDBJ databases">
        <title>WGS assembly of Corymbia citriodora subspecies variegata.</title>
        <authorList>
            <person name="Barry K."/>
            <person name="Hundley H."/>
            <person name="Shu S."/>
            <person name="Jenkins J."/>
            <person name="Grimwood J."/>
            <person name="Baten A."/>
        </authorList>
    </citation>
    <scope>NUCLEOTIDE SEQUENCE</scope>
    <source>
        <strain evidence="15">CV2-018</strain>
    </source>
</reference>
<keyword evidence="9" id="KW-0862">Zinc</keyword>
<keyword evidence="16" id="KW-1185">Reference proteome</keyword>
<dbReference type="InterPro" id="IPR001841">
    <property type="entry name" value="Znf_RING"/>
</dbReference>
<evidence type="ECO:0000256" key="4">
    <source>
        <dbReference type="ARBA" id="ARBA00012483"/>
    </source>
</evidence>
<comment type="function">
    <text evidence="10">E3 ubiquitin-protein ligase that mediates ubiquitination and subsequent proteasomal degradation of target proteins. E3 ubiquitin ligases accept ubiquitin from an E2 ubiquitin-conjugating enzyme in the form of a thioester and then directly transfers the ubiquitin to targeted substrates. It probably triggers the ubiquitin-mediated degradation of different substrates.</text>
</comment>
<dbReference type="OrthoDB" id="4788989at2759"/>
<dbReference type="PROSITE" id="PS51081">
    <property type="entry name" value="ZF_SIAH"/>
    <property type="match status" value="1"/>
</dbReference>
<sequence>MAKFSVDGEDDDHVPRSSVLGRRRRFPSSGHQSEQGEGSRSRSRRRPAEEEEGGREEAEDRYSDGGRRDELNPSDEELEEQDRDRSEYTEWCGDEYSCGRGWSPPYGRTVGPLEFTLTDPDVFDCAVCFEPLTIPVFQCDNGHIACFSCCKKISNKCPSCSMPIGYNRCPAMEKILQSIQIACQNAKFGCNQKFGYHMKDDHEKNCPFTPCSCPFSSCNYNGSFRMLVEHLSIKHGASPTSFCFGLSTSLLMNVETEVRLLKEEREDILFVLKNETIDLGSKIKVSCIGPLSKASYWYNIVANSQESSLKLQSCTMSIPDFECNPNPKPYLIVPRGFFDDFLGLKFQVRIWRRLMQSSSFIPSFFFLYH</sequence>
<evidence type="ECO:0000256" key="11">
    <source>
        <dbReference type="PROSITE-ProRule" id="PRU00455"/>
    </source>
</evidence>
<feature type="domain" description="SIAH-type" evidence="14">
    <location>
        <begin position="178"/>
        <end position="236"/>
    </location>
</feature>
<comment type="similarity">
    <text evidence="3">Belongs to the SINA (Seven in absentia) family.</text>
</comment>
<evidence type="ECO:0000259" key="14">
    <source>
        <dbReference type="PROSITE" id="PS51081"/>
    </source>
</evidence>
<dbReference type="CDD" id="cd16571">
    <property type="entry name" value="RING-HC_SIAHs"/>
    <property type="match status" value="1"/>
</dbReference>
<dbReference type="EC" id="2.3.2.27" evidence="4"/>
<feature type="domain" description="RING-type" evidence="13">
    <location>
        <begin position="125"/>
        <end position="161"/>
    </location>
</feature>
<feature type="compositionally biased region" description="Low complexity" evidence="12">
    <location>
        <begin position="28"/>
        <end position="38"/>
    </location>
</feature>
<evidence type="ECO:0000256" key="6">
    <source>
        <dbReference type="ARBA" id="ARBA00022723"/>
    </source>
</evidence>
<gene>
    <name evidence="15" type="ORF">BT93_L4964</name>
</gene>
<evidence type="ECO:0000256" key="5">
    <source>
        <dbReference type="ARBA" id="ARBA00022679"/>
    </source>
</evidence>
<evidence type="ECO:0000256" key="3">
    <source>
        <dbReference type="ARBA" id="ARBA00009119"/>
    </source>
</evidence>
<keyword evidence="7 11" id="KW-0863">Zinc-finger</keyword>
<dbReference type="InterPro" id="IPR044286">
    <property type="entry name" value="SINL_plant"/>
</dbReference>
<accession>A0A8T0CWV7</accession>
<evidence type="ECO:0000256" key="8">
    <source>
        <dbReference type="ARBA" id="ARBA00022786"/>
    </source>
</evidence>
<evidence type="ECO:0000256" key="12">
    <source>
        <dbReference type="SAM" id="MobiDB-lite"/>
    </source>
</evidence>
<comment type="caution">
    <text evidence="15">The sequence shown here is derived from an EMBL/GenBank/DDBJ whole genome shotgun (WGS) entry which is preliminary data.</text>
</comment>
<dbReference type="InterPro" id="IPR013010">
    <property type="entry name" value="Znf_SIAH"/>
</dbReference>
<comment type="pathway">
    <text evidence="2">Protein modification; protein ubiquitination.</text>
</comment>
<evidence type="ECO:0000259" key="13">
    <source>
        <dbReference type="PROSITE" id="PS50089"/>
    </source>
</evidence>
<keyword evidence="6" id="KW-0479">Metal-binding</keyword>
<dbReference type="PANTHER" id="PTHR46632">
    <property type="entry name" value="E3 UBIQUITIN-PROTEIN LIGASE SINA-LIKE 4"/>
    <property type="match status" value="1"/>
</dbReference>
<dbReference type="SUPFAM" id="SSF57850">
    <property type="entry name" value="RING/U-box"/>
    <property type="match status" value="1"/>
</dbReference>
<proteinExistence type="inferred from homology"/>
<dbReference type="Gramene" id="rna-gnl|WGS:JABURB|Cocit.L4964.1">
    <property type="protein sequence ID" value="cds-KAF7850846.1"/>
    <property type="gene ID" value="gene-BT93_L4964"/>
</dbReference>
<dbReference type="PROSITE" id="PS50089">
    <property type="entry name" value="ZF_RING_2"/>
    <property type="match status" value="1"/>
</dbReference>
<keyword evidence="8" id="KW-0833">Ubl conjugation pathway</keyword>
<dbReference type="Pfam" id="PF21362">
    <property type="entry name" value="Sina_RING"/>
    <property type="match status" value="1"/>
</dbReference>
<dbReference type="EMBL" id="MU089580">
    <property type="protein sequence ID" value="KAF7850846.1"/>
    <property type="molecule type" value="Genomic_DNA"/>
</dbReference>
<comment type="catalytic activity">
    <reaction evidence="1">
        <text>S-ubiquitinyl-[E2 ubiquitin-conjugating enzyme]-L-cysteine + [acceptor protein]-L-lysine = [E2 ubiquitin-conjugating enzyme]-L-cysteine + N(6)-ubiquitinyl-[acceptor protein]-L-lysine.</text>
        <dbReference type="EC" id="2.3.2.27"/>
    </reaction>
</comment>
<feature type="compositionally biased region" description="Acidic residues" evidence="12">
    <location>
        <begin position="72"/>
        <end position="81"/>
    </location>
</feature>
<dbReference type="Gene3D" id="3.30.40.10">
    <property type="entry name" value="Zinc/RING finger domain, C3HC4 (zinc finger)"/>
    <property type="match status" value="1"/>
</dbReference>
<dbReference type="AlphaFoldDB" id="A0A8T0CWV7"/>
<name>A0A8T0CWV7_CORYI</name>
<dbReference type="GO" id="GO:0061630">
    <property type="term" value="F:ubiquitin protein ligase activity"/>
    <property type="evidence" value="ECO:0007669"/>
    <property type="project" value="UniProtKB-EC"/>
</dbReference>
<evidence type="ECO:0000256" key="2">
    <source>
        <dbReference type="ARBA" id="ARBA00004906"/>
    </source>
</evidence>
<keyword evidence="5" id="KW-0808">Transferase</keyword>
<dbReference type="Proteomes" id="UP000806378">
    <property type="component" value="Unassembled WGS sequence"/>
</dbReference>
<evidence type="ECO:0000256" key="9">
    <source>
        <dbReference type="ARBA" id="ARBA00022833"/>
    </source>
</evidence>
<dbReference type="FunFam" id="3.30.40.10:FF:000041">
    <property type="entry name" value="E3 ubiquitin-protein ligase SINAT3"/>
    <property type="match status" value="1"/>
</dbReference>
<evidence type="ECO:0000256" key="10">
    <source>
        <dbReference type="ARBA" id="ARBA00024004"/>
    </source>
</evidence>